<dbReference type="InterPro" id="IPR029056">
    <property type="entry name" value="Ribokinase-like"/>
</dbReference>
<reference evidence="5 6" key="1">
    <citation type="submission" date="2023-05" db="EMBL/GenBank/DDBJ databases">
        <title>Rombocin, a short stable natural nisin variant, displays selective antimicrobial activity against Listeria monocytogenes and employs dual mode of action to kill target bacterial strains.</title>
        <authorList>
            <person name="Wambui J."/>
            <person name="Stephan R."/>
            <person name="Kuipers O.P."/>
        </authorList>
    </citation>
    <scope>NUCLEOTIDE SEQUENCE [LARGE SCALE GENOMIC DNA]</scope>
    <source>
        <strain evidence="5 6">RC002</strain>
    </source>
</reference>
<dbReference type="PANTHER" id="PTHR43085">
    <property type="entry name" value="HEXOKINASE FAMILY MEMBER"/>
    <property type="match status" value="1"/>
</dbReference>
<dbReference type="GO" id="GO:0016301">
    <property type="term" value="F:kinase activity"/>
    <property type="evidence" value="ECO:0007669"/>
    <property type="project" value="UniProtKB-KW"/>
</dbReference>
<dbReference type="PRINTS" id="PR00990">
    <property type="entry name" value="RIBOKINASE"/>
</dbReference>
<dbReference type="InterPro" id="IPR011611">
    <property type="entry name" value="PfkB_dom"/>
</dbReference>
<organism evidence="5 6">
    <name type="scientific">Romboutsia sedimentorum</name>
    <dbReference type="NCBI Taxonomy" id="1368474"/>
    <lineage>
        <taxon>Bacteria</taxon>
        <taxon>Bacillati</taxon>
        <taxon>Bacillota</taxon>
        <taxon>Clostridia</taxon>
        <taxon>Peptostreptococcales</taxon>
        <taxon>Peptostreptococcaceae</taxon>
        <taxon>Romboutsia</taxon>
    </lineage>
</organism>
<dbReference type="SUPFAM" id="SSF53613">
    <property type="entry name" value="Ribokinase-like"/>
    <property type="match status" value="1"/>
</dbReference>
<dbReference type="InterPro" id="IPR002173">
    <property type="entry name" value="Carboh/pur_kinase_PfkB_CS"/>
</dbReference>
<evidence type="ECO:0000313" key="5">
    <source>
        <dbReference type="EMBL" id="MDK2563916.1"/>
    </source>
</evidence>
<dbReference type="RefSeq" id="WP_284132853.1">
    <property type="nucleotide sequence ID" value="NZ_JASKYM010000004.1"/>
</dbReference>
<comment type="caution">
    <text evidence="5">The sequence shown here is derived from an EMBL/GenBank/DDBJ whole genome shotgun (WGS) entry which is preliminary data.</text>
</comment>
<proteinExistence type="inferred from homology"/>
<protein>
    <submittedName>
        <fullName evidence="5">Carbohydrate kinase</fullName>
        <ecNumber evidence="5">2.7.1.-</ecNumber>
    </submittedName>
</protein>
<dbReference type="Proteomes" id="UP001301012">
    <property type="component" value="Unassembled WGS sequence"/>
</dbReference>
<dbReference type="PROSITE" id="PS00583">
    <property type="entry name" value="PFKB_KINASES_1"/>
    <property type="match status" value="1"/>
</dbReference>
<dbReference type="InterPro" id="IPR002139">
    <property type="entry name" value="Ribo/fructo_kinase"/>
</dbReference>
<dbReference type="CDD" id="cd01167">
    <property type="entry name" value="bac_FRK"/>
    <property type="match status" value="1"/>
</dbReference>
<evidence type="ECO:0000256" key="1">
    <source>
        <dbReference type="ARBA" id="ARBA00010688"/>
    </source>
</evidence>
<keyword evidence="2 5" id="KW-0808">Transferase</keyword>
<feature type="domain" description="Carbohydrate kinase PfkB" evidence="4">
    <location>
        <begin position="1"/>
        <end position="301"/>
    </location>
</feature>
<dbReference type="Pfam" id="PF00294">
    <property type="entry name" value="PfkB"/>
    <property type="match status" value="1"/>
</dbReference>
<comment type="similarity">
    <text evidence="1">Belongs to the carbohydrate kinase PfkB family.</text>
</comment>
<evidence type="ECO:0000259" key="4">
    <source>
        <dbReference type="Pfam" id="PF00294"/>
    </source>
</evidence>
<dbReference type="EMBL" id="JASKYM010000004">
    <property type="protein sequence ID" value="MDK2563916.1"/>
    <property type="molecule type" value="Genomic_DNA"/>
</dbReference>
<dbReference type="PANTHER" id="PTHR43085:SF54">
    <property type="entry name" value="PUTATIVE-RELATED"/>
    <property type="match status" value="1"/>
</dbReference>
<evidence type="ECO:0000256" key="2">
    <source>
        <dbReference type="ARBA" id="ARBA00022679"/>
    </source>
</evidence>
<name>A0ABT7ED95_9FIRM</name>
<keyword evidence="3 5" id="KW-0418">Kinase</keyword>
<evidence type="ECO:0000256" key="3">
    <source>
        <dbReference type="ARBA" id="ARBA00022777"/>
    </source>
</evidence>
<dbReference type="Gene3D" id="3.40.1190.20">
    <property type="match status" value="1"/>
</dbReference>
<keyword evidence="6" id="KW-1185">Reference proteome</keyword>
<evidence type="ECO:0000313" key="6">
    <source>
        <dbReference type="Proteomes" id="UP001301012"/>
    </source>
</evidence>
<accession>A0ABT7ED95</accession>
<dbReference type="InterPro" id="IPR050306">
    <property type="entry name" value="PfkB_Carbo_kinase"/>
</dbReference>
<dbReference type="EC" id="2.7.1.-" evidence="5"/>
<sequence>MKNVLCIGEALIDFLSIDKGKNLCDTSGFIKKAGGAPANVAAAISKLGAKAHFCGTVGDDAFGKFLENTFNQNNINTDLMYKLKDRNTTFAFVSLMEDGERDFEFVRDADRYLSFDMIEKEIDKFDLYHFGSATAFLDGELKNTYYKLKEYALNNNKLISFDANYRDSLFSNNKDVFINCCKDYIKDSDIVKLSEEEAYLISGRESVKEAADYLISLGCKYLIITLGKLGAMLVTKDKQVLIPTKEIEMKDATGAGDAFMGAVIVQILNEENKNIEDIVKLANLVGGITTTKIGALESIPTWDEVKKYNEGESALTFN</sequence>
<gene>
    <name evidence="5" type="ORF">QOZ84_10170</name>
</gene>